<feature type="compositionally biased region" description="Low complexity" evidence="1">
    <location>
        <begin position="186"/>
        <end position="209"/>
    </location>
</feature>
<dbReference type="PANTHER" id="PTHR33871:SF18">
    <property type="entry name" value="F24J8.12 PROTEIN"/>
    <property type="match status" value="1"/>
</dbReference>
<reference evidence="3" key="1">
    <citation type="submission" date="2025-08" db="UniProtKB">
        <authorList>
            <consortium name="RefSeq"/>
        </authorList>
    </citation>
    <scope>IDENTIFICATION</scope>
    <source>
        <tissue evidence="3">Seedling</tissue>
    </source>
</reference>
<name>A0A6P4ABA6_ZIZJJ</name>
<keyword evidence="2" id="KW-1185">Reference proteome</keyword>
<dbReference type="KEGG" id="zju:107420900"/>
<evidence type="ECO:0000256" key="1">
    <source>
        <dbReference type="SAM" id="MobiDB-lite"/>
    </source>
</evidence>
<dbReference type="FunCoup" id="A0A6P4ABA6">
    <property type="interactions" value="1"/>
</dbReference>
<sequence length="321" mass="35301">MGSCISKCIPRKHPHFQEEEFDHPHVQDKLVISQASTTPINIIPLSNKISPSPPSPSNSTTSSVSSFTCTTTTNTSSSSSTSSSGSSVISSKDRSFSNEFLWSCYKENPHIIRINSLKEATLSSLPVSKPREHLDSPPKPVLPSTFLKQSNQQKMNWSATPQKKRVRSSSPTLTRKKSFRKEPDQRLTSTTSYSLQSTRTLRSPSPSRRFSNGGVLITNAQRECHSKRMSCTCTVGNPKCILRNKENVRPASPNSNIINSSRGIGTYSRSGRDTGIPRIGSKIDEIAVGEALAPLHDHDIDSIPMEDIDSPLIALDCFIFL</sequence>
<evidence type="ECO:0000313" key="2">
    <source>
        <dbReference type="Proteomes" id="UP001652623"/>
    </source>
</evidence>
<dbReference type="Proteomes" id="UP001652623">
    <property type="component" value="Chromosome 5"/>
</dbReference>
<proteinExistence type="predicted"/>
<feature type="region of interest" description="Disordered" evidence="1">
    <location>
        <begin position="43"/>
        <end position="91"/>
    </location>
</feature>
<evidence type="ECO:0000313" key="3">
    <source>
        <dbReference type="RefSeq" id="XP_015885450.3"/>
    </source>
</evidence>
<feature type="region of interest" description="Disordered" evidence="1">
    <location>
        <begin position="128"/>
        <end position="213"/>
    </location>
</feature>
<accession>A0A6P4ABA6</accession>
<dbReference type="InParanoid" id="A0A6P4ABA6"/>
<dbReference type="GeneID" id="107420900"/>
<gene>
    <name evidence="3" type="primary">LOC107420900</name>
</gene>
<dbReference type="RefSeq" id="XP_015885450.3">
    <property type="nucleotide sequence ID" value="XM_016029964.4"/>
</dbReference>
<dbReference type="PANTHER" id="PTHR33871">
    <property type="entry name" value="OS05G0503100 PROTEIN-RELATED"/>
    <property type="match status" value="1"/>
</dbReference>
<feature type="compositionally biased region" description="Polar residues" evidence="1">
    <location>
        <begin position="146"/>
        <end position="161"/>
    </location>
</feature>
<feature type="compositionally biased region" description="Low complexity" evidence="1">
    <location>
        <begin position="57"/>
        <end position="90"/>
    </location>
</feature>
<protein>
    <submittedName>
        <fullName evidence="3">Uncharacterized serine-rich protein C215.13</fullName>
    </submittedName>
</protein>
<organism evidence="2 3">
    <name type="scientific">Ziziphus jujuba</name>
    <name type="common">Chinese jujube</name>
    <name type="synonym">Ziziphus sativa</name>
    <dbReference type="NCBI Taxonomy" id="326968"/>
    <lineage>
        <taxon>Eukaryota</taxon>
        <taxon>Viridiplantae</taxon>
        <taxon>Streptophyta</taxon>
        <taxon>Embryophyta</taxon>
        <taxon>Tracheophyta</taxon>
        <taxon>Spermatophyta</taxon>
        <taxon>Magnoliopsida</taxon>
        <taxon>eudicotyledons</taxon>
        <taxon>Gunneridae</taxon>
        <taxon>Pentapetalae</taxon>
        <taxon>rosids</taxon>
        <taxon>fabids</taxon>
        <taxon>Rosales</taxon>
        <taxon>Rhamnaceae</taxon>
        <taxon>Paliureae</taxon>
        <taxon>Ziziphus</taxon>
    </lineage>
</organism>
<dbReference type="AlphaFoldDB" id="A0A6P4ABA6"/>